<dbReference type="Pfam" id="PF01243">
    <property type="entry name" value="PNPOx_N"/>
    <property type="match status" value="1"/>
</dbReference>
<keyword evidence="3" id="KW-1185">Reference proteome</keyword>
<dbReference type="InterPro" id="IPR012349">
    <property type="entry name" value="Split_barrel_FMN-bd"/>
</dbReference>
<accession>A0ABU7T5T2</accession>
<dbReference type="InterPro" id="IPR011576">
    <property type="entry name" value="Pyridox_Oxase_N"/>
</dbReference>
<evidence type="ECO:0000313" key="3">
    <source>
        <dbReference type="Proteomes" id="UP001349262"/>
    </source>
</evidence>
<protein>
    <submittedName>
        <fullName evidence="2">Pyridoxamine 5'-phosphate oxidase</fullName>
    </submittedName>
</protein>
<dbReference type="PANTHER" id="PTHR42815">
    <property type="entry name" value="FAD-BINDING, PUTATIVE (AFU_ORTHOLOGUE AFUA_6G07600)-RELATED"/>
    <property type="match status" value="1"/>
</dbReference>
<dbReference type="SUPFAM" id="SSF50475">
    <property type="entry name" value="FMN-binding split barrel"/>
    <property type="match status" value="1"/>
</dbReference>
<dbReference type="Proteomes" id="UP001349262">
    <property type="component" value="Unassembled WGS sequence"/>
</dbReference>
<dbReference type="EMBL" id="MLBY01000002">
    <property type="protein sequence ID" value="MEE7455903.1"/>
    <property type="molecule type" value="Genomic_DNA"/>
</dbReference>
<evidence type="ECO:0000259" key="1">
    <source>
        <dbReference type="Pfam" id="PF01243"/>
    </source>
</evidence>
<organism evidence="2 3">
    <name type="scientific">Methylobacterium radiotolerans</name>
    <dbReference type="NCBI Taxonomy" id="31998"/>
    <lineage>
        <taxon>Bacteria</taxon>
        <taxon>Pseudomonadati</taxon>
        <taxon>Pseudomonadota</taxon>
        <taxon>Alphaproteobacteria</taxon>
        <taxon>Hyphomicrobiales</taxon>
        <taxon>Methylobacteriaceae</taxon>
        <taxon>Methylobacterium</taxon>
    </lineage>
</organism>
<dbReference type="PANTHER" id="PTHR42815:SF2">
    <property type="entry name" value="FAD-BINDING, PUTATIVE (AFU_ORTHOLOGUE AFUA_6G07600)-RELATED"/>
    <property type="match status" value="1"/>
</dbReference>
<gene>
    <name evidence="2" type="ORF">MRSR164_03500</name>
</gene>
<proteinExistence type="predicted"/>
<dbReference type="Gene3D" id="2.30.110.10">
    <property type="entry name" value="Electron Transport, Fmn-binding Protein, Chain A"/>
    <property type="match status" value="1"/>
</dbReference>
<feature type="domain" description="Pyridoxamine 5'-phosphate oxidase N-terminal" evidence="1">
    <location>
        <begin position="34"/>
        <end position="130"/>
    </location>
</feature>
<reference evidence="2 3" key="1">
    <citation type="journal article" date="2012" name="Genet. Mol. Biol.">
        <title>Analysis of 16S rRNA and mxaF genes revealing insights into Methylobacterium niche-specific plant association.</title>
        <authorList>
            <person name="Dourado M.N."/>
            <person name="Andreote F.D."/>
            <person name="Dini-Andreote F."/>
            <person name="Conti R."/>
            <person name="Araujo J.M."/>
            <person name="Araujo W.L."/>
        </authorList>
    </citation>
    <scope>NUCLEOTIDE SEQUENCE [LARGE SCALE GENOMIC DNA]</scope>
    <source>
        <strain evidence="2 3">SR1.6/4</strain>
    </source>
</reference>
<evidence type="ECO:0000313" key="2">
    <source>
        <dbReference type="EMBL" id="MEE7455903.1"/>
    </source>
</evidence>
<comment type="caution">
    <text evidence="2">The sequence shown here is derived from an EMBL/GenBank/DDBJ whole genome shotgun (WGS) entry which is preliminary data.</text>
</comment>
<sequence length="223" mass="24665">MSEFFGTAHRQLQDEHGTRRLADRLEELAHAAFEPQERDFIQCVRMFFLSTVDAHGQPTVSYKGGAPGFVRTVGASELVFPNYDGNGMFMTLGNIAECARVGLLFIDFERPHRLRVHGTARITKDEELLSLYPGADCVVHVTAAQIFVNCGRYIHQDPSKLSPHVPDAEGQQPFPAWKRLNVFDGALPLADAHHVEEAGGTIPFEEYSGEANPAPALMPHKAN</sequence>
<name>A0ABU7T5T2_9HYPH</name>